<gene>
    <name evidence="1" type="ORF">KGM_215071</name>
</gene>
<dbReference type="InParanoid" id="A0A212FPS7"/>
<dbReference type="PANTHER" id="PTHR19229:SF250">
    <property type="entry name" value="ABC TRANSPORTER DOMAIN-CONTAINING PROTEIN-RELATED"/>
    <property type="match status" value="1"/>
</dbReference>
<dbReference type="EMBL" id="AGBW02001473">
    <property type="protein sequence ID" value="OWR55710.1"/>
    <property type="molecule type" value="Genomic_DNA"/>
</dbReference>
<name>A0A212FPS7_DANPL</name>
<dbReference type="PANTHER" id="PTHR19229">
    <property type="entry name" value="ATP-BINDING CASSETTE TRANSPORTER SUBFAMILY A ABCA"/>
    <property type="match status" value="1"/>
</dbReference>
<evidence type="ECO:0000313" key="1">
    <source>
        <dbReference type="EMBL" id="OWR55710.1"/>
    </source>
</evidence>
<keyword evidence="2" id="KW-1185">Reference proteome</keyword>
<dbReference type="Proteomes" id="UP000007151">
    <property type="component" value="Unassembled WGS sequence"/>
</dbReference>
<proteinExistence type="predicted"/>
<accession>A0A212FPS7</accession>
<dbReference type="GO" id="GO:0005319">
    <property type="term" value="F:lipid transporter activity"/>
    <property type="evidence" value="ECO:0007669"/>
    <property type="project" value="TreeGrafter"/>
</dbReference>
<sequence>MILTTHFMDEADVLGDRIAIMSGGRLQCVGTPYFLKKHYGIGYKLTIVKRDNCNVNDVTQFFKPFVPDIRENTNIGSELTYILPNEHVNKFPDMLKKFEEEKDNLKISSYGLSVTSLEEVFMKAGAEESDASDRKKNGTSMATHNDCAVGPIDRHHGICKQQPHNDT</sequence>
<dbReference type="InterPro" id="IPR026082">
    <property type="entry name" value="ABCA"/>
</dbReference>
<comment type="caution">
    <text evidence="1">The sequence shown here is derived from an EMBL/GenBank/DDBJ whole genome shotgun (WGS) entry which is preliminary data.</text>
</comment>
<organism evidence="1 2">
    <name type="scientific">Danaus plexippus plexippus</name>
    <dbReference type="NCBI Taxonomy" id="278856"/>
    <lineage>
        <taxon>Eukaryota</taxon>
        <taxon>Metazoa</taxon>
        <taxon>Ecdysozoa</taxon>
        <taxon>Arthropoda</taxon>
        <taxon>Hexapoda</taxon>
        <taxon>Insecta</taxon>
        <taxon>Pterygota</taxon>
        <taxon>Neoptera</taxon>
        <taxon>Endopterygota</taxon>
        <taxon>Lepidoptera</taxon>
        <taxon>Glossata</taxon>
        <taxon>Ditrysia</taxon>
        <taxon>Papilionoidea</taxon>
        <taxon>Nymphalidae</taxon>
        <taxon>Danainae</taxon>
        <taxon>Danaini</taxon>
        <taxon>Danaina</taxon>
        <taxon>Danaus</taxon>
        <taxon>Danaus</taxon>
    </lineage>
</organism>
<dbReference type="InterPro" id="IPR027417">
    <property type="entry name" value="P-loop_NTPase"/>
</dbReference>
<dbReference type="SUPFAM" id="SSF52540">
    <property type="entry name" value="P-loop containing nucleoside triphosphate hydrolases"/>
    <property type="match status" value="1"/>
</dbReference>
<evidence type="ECO:0000313" key="2">
    <source>
        <dbReference type="Proteomes" id="UP000007151"/>
    </source>
</evidence>
<protein>
    <recommendedName>
        <fullName evidence="3">ATP-binding cassette sub-family A member 3-like</fullName>
    </recommendedName>
</protein>
<dbReference type="GO" id="GO:0140359">
    <property type="term" value="F:ABC-type transporter activity"/>
    <property type="evidence" value="ECO:0007669"/>
    <property type="project" value="InterPro"/>
</dbReference>
<reference evidence="1 2" key="1">
    <citation type="journal article" date="2011" name="Cell">
        <title>The monarch butterfly genome yields insights into long-distance migration.</title>
        <authorList>
            <person name="Zhan S."/>
            <person name="Merlin C."/>
            <person name="Boore J.L."/>
            <person name="Reppert S.M."/>
        </authorList>
    </citation>
    <scope>NUCLEOTIDE SEQUENCE [LARGE SCALE GENOMIC DNA]</scope>
    <source>
        <strain evidence="1">F-2</strain>
    </source>
</reference>
<evidence type="ECO:0008006" key="3">
    <source>
        <dbReference type="Google" id="ProtNLM"/>
    </source>
</evidence>
<dbReference type="AlphaFoldDB" id="A0A212FPS7"/>
<dbReference type="GO" id="GO:0016020">
    <property type="term" value="C:membrane"/>
    <property type="evidence" value="ECO:0007669"/>
    <property type="project" value="InterPro"/>
</dbReference>
<dbReference type="STRING" id="278856.A0A212FPS7"/>
<dbReference type="KEGG" id="dpl:KGM_215071"/>